<dbReference type="InterPro" id="IPR002909">
    <property type="entry name" value="IPT_dom"/>
</dbReference>
<dbReference type="InterPro" id="IPR001258">
    <property type="entry name" value="NHL_repeat"/>
</dbReference>
<keyword evidence="2" id="KW-0732">Signal</keyword>
<sequence>MKRITILLVLMVAVLSFSCEKDEPYKATADRLLVTSITPATGTAKAIVFINGKNFSKVRSENVVKFNGTEAIVLEASPSQLQVVAPERAETGAITVIVNGVEMKGPVFTYTEAVSHYFVSTVAGGGSTFGFIDGQGTEARFRNPDGVVFDKAGNLIITDRTNHSIRRMTPDGQVTTIAGNGVAGFADGIPGQFTFPWQCAIDTDGNVIVVEKDGGRIRKIGPDGTVSTLAGPRKSGTNVGYMDGPAESARLNNPLDAVVDKDGNTFIADRNNKRIRKLSPDGVVSTVAGDGTADILKNPLSLDIDAHGNLIVADANWIKKITPAGEISIIAGTGTKGFSNGVPGQPLTAQLGDIFGLTIDQSGNILFADASNHMIRMLKASPGGDYSTGTVSTIAGTGASGRGDGFGNQATFNAPYDVAVAPDGTIYVADNLNHLIRKITRK</sequence>
<dbReference type="CDD" id="cd14953">
    <property type="entry name" value="NHL_like_1"/>
    <property type="match status" value="1"/>
</dbReference>
<protein>
    <submittedName>
        <fullName evidence="4">NHL repeat-containing protein</fullName>
    </submittedName>
</protein>
<dbReference type="EMBL" id="QBKI01000005">
    <property type="protein sequence ID" value="PTX18918.1"/>
    <property type="molecule type" value="Genomic_DNA"/>
</dbReference>
<dbReference type="PANTHER" id="PTHR13833">
    <property type="match status" value="1"/>
</dbReference>
<organism evidence="4 5">
    <name type="scientific">Pontibacter mucosus</name>
    <dbReference type="NCBI Taxonomy" id="1649266"/>
    <lineage>
        <taxon>Bacteria</taxon>
        <taxon>Pseudomonadati</taxon>
        <taxon>Bacteroidota</taxon>
        <taxon>Cytophagia</taxon>
        <taxon>Cytophagales</taxon>
        <taxon>Hymenobacteraceae</taxon>
        <taxon>Pontibacter</taxon>
    </lineage>
</organism>
<dbReference type="RefSeq" id="WP_108211955.1">
    <property type="nucleotide sequence ID" value="NZ_QBKI01000005.1"/>
</dbReference>
<dbReference type="Gene3D" id="2.120.10.30">
    <property type="entry name" value="TolB, C-terminal domain"/>
    <property type="match status" value="3"/>
</dbReference>
<dbReference type="InterPro" id="IPR013783">
    <property type="entry name" value="Ig-like_fold"/>
</dbReference>
<gene>
    <name evidence="4" type="ORF">C8N40_105210</name>
</gene>
<dbReference type="SUPFAM" id="SSF101898">
    <property type="entry name" value="NHL repeat"/>
    <property type="match status" value="1"/>
</dbReference>
<feature type="chain" id="PRO_5015530586" evidence="2">
    <location>
        <begin position="22"/>
        <end position="442"/>
    </location>
</feature>
<dbReference type="Pfam" id="PF01833">
    <property type="entry name" value="TIG"/>
    <property type="match status" value="1"/>
</dbReference>
<dbReference type="OrthoDB" id="791543at2"/>
<dbReference type="AlphaFoldDB" id="A0A2T5YHX7"/>
<dbReference type="PANTHER" id="PTHR13833:SF71">
    <property type="entry name" value="NHL DOMAIN-CONTAINING PROTEIN"/>
    <property type="match status" value="1"/>
</dbReference>
<evidence type="ECO:0000313" key="4">
    <source>
        <dbReference type="EMBL" id="PTX18918.1"/>
    </source>
</evidence>
<evidence type="ECO:0000256" key="1">
    <source>
        <dbReference type="ARBA" id="ARBA00022737"/>
    </source>
</evidence>
<accession>A0A2T5YHX7</accession>
<evidence type="ECO:0000256" key="2">
    <source>
        <dbReference type="SAM" id="SignalP"/>
    </source>
</evidence>
<keyword evidence="5" id="KW-1185">Reference proteome</keyword>
<dbReference type="InterPro" id="IPR014756">
    <property type="entry name" value="Ig_E-set"/>
</dbReference>
<dbReference type="InterPro" id="IPR011042">
    <property type="entry name" value="6-blade_b-propeller_TolB-like"/>
</dbReference>
<keyword evidence="1" id="KW-0677">Repeat</keyword>
<dbReference type="PROSITE" id="PS51257">
    <property type="entry name" value="PROKAR_LIPOPROTEIN"/>
    <property type="match status" value="1"/>
</dbReference>
<dbReference type="SUPFAM" id="SSF81296">
    <property type="entry name" value="E set domains"/>
    <property type="match status" value="1"/>
</dbReference>
<dbReference type="CDD" id="cd00603">
    <property type="entry name" value="IPT_PCSR"/>
    <property type="match status" value="1"/>
</dbReference>
<proteinExistence type="predicted"/>
<evidence type="ECO:0000259" key="3">
    <source>
        <dbReference type="Pfam" id="PF01833"/>
    </source>
</evidence>
<dbReference type="Pfam" id="PF01436">
    <property type="entry name" value="NHL"/>
    <property type="match status" value="2"/>
</dbReference>
<feature type="domain" description="IPT/TIG" evidence="3">
    <location>
        <begin position="34"/>
        <end position="108"/>
    </location>
</feature>
<feature type="signal peptide" evidence="2">
    <location>
        <begin position="1"/>
        <end position="21"/>
    </location>
</feature>
<name>A0A2T5YHX7_9BACT</name>
<reference evidence="4 5" key="1">
    <citation type="submission" date="2018-04" db="EMBL/GenBank/DDBJ databases">
        <title>Genomic Encyclopedia of Archaeal and Bacterial Type Strains, Phase II (KMG-II): from individual species to whole genera.</title>
        <authorList>
            <person name="Goeker M."/>
        </authorList>
    </citation>
    <scope>NUCLEOTIDE SEQUENCE [LARGE SCALE GENOMIC DNA]</scope>
    <source>
        <strain evidence="4 5">DSM 100162</strain>
    </source>
</reference>
<dbReference type="Proteomes" id="UP000244225">
    <property type="component" value="Unassembled WGS sequence"/>
</dbReference>
<dbReference type="Gene3D" id="2.60.40.10">
    <property type="entry name" value="Immunoglobulins"/>
    <property type="match status" value="1"/>
</dbReference>
<comment type="caution">
    <text evidence="4">The sequence shown here is derived from an EMBL/GenBank/DDBJ whole genome shotgun (WGS) entry which is preliminary data.</text>
</comment>
<evidence type="ECO:0000313" key="5">
    <source>
        <dbReference type="Proteomes" id="UP000244225"/>
    </source>
</evidence>